<dbReference type="Proteomes" id="UP000052022">
    <property type="component" value="Unassembled WGS sequence"/>
</dbReference>
<dbReference type="EMBL" id="CYSD01000043">
    <property type="protein sequence ID" value="CUH81948.1"/>
    <property type="molecule type" value="Genomic_DNA"/>
</dbReference>
<keyword evidence="2" id="KW-1185">Reference proteome</keyword>
<reference evidence="1 2" key="1">
    <citation type="submission" date="2015-09" db="EMBL/GenBank/DDBJ databases">
        <authorList>
            <consortium name="Swine Surveillance"/>
        </authorList>
    </citation>
    <scope>NUCLEOTIDE SEQUENCE [LARGE SCALE GENOMIC DNA]</scope>
    <source>
        <strain evidence="1 2">CECT 7557</strain>
    </source>
</reference>
<dbReference type="GO" id="GO:0006355">
    <property type="term" value="P:regulation of DNA-templated transcription"/>
    <property type="evidence" value="ECO:0007669"/>
    <property type="project" value="InterPro"/>
</dbReference>
<dbReference type="OrthoDB" id="9807521at2"/>
<name>A0A0P1GJE0_9RHOB</name>
<evidence type="ECO:0000313" key="1">
    <source>
        <dbReference type="EMBL" id="CUH81948.1"/>
    </source>
</evidence>
<dbReference type="SUPFAM" id="SSF48452">
    <property type="entry name" value="TPR-like"/>
    <property type="match status" value="1"/>
</dbReference>
<dbReference type="PANTHER" id="PTHR35807">
    <property type="entry name" value="TRANSCRIPTIONAL REGULATOR REDD-RELATED"/>
    <property type="match status" value="1"/>
</dbReference>
<dbReference type="RefSeq" id="WP_058291659.1">
    <property type="nucleotide sequence ID" value="NZ_CYSD01000043.1"/>
</dbReference>
<sequence length="545" mass="60963">MLTINLFGPLELRGPDGQDLLPRGRKSQAVLALLAASPRHCRPRSWLQDKLWSDRAQDQGAGSLRQCLSEIRRALGDFRDVLISDNRFVTLDPALLTIVTQRTGGVEAQEAFEGLDVRDPEFEHWIREFRAAAAGDYPAGGAPEVTPDVSEGQVVDAECLSNVAYPPKEVVLGLPDPDPVLYFERAKASSELIELFNEEFCSQIAIALRDIGGIRAMDPVLNEAKPQNGFILRCKTNTFDTTFLQRVELYSAEDRKLIWNASRNFKCTGSLPLEQLETRELCQHSVTSVLSWLSAERRGDSSKHLLARALKLLFSLDPANLDAAEDLLIAAYEMDPQAICLAWRAFLKMTQVLEHRPTEAQRLCAEASELVDQAYRDDPNNAVVQAIAAQVRLLVDDDPKSALFFAKRAVELDGSNPFAWGYYALSMAHLGKPETAHLNAKRARFLAKSSPYVYWWDMLCCLTACSAENLEEATIFAENVRAVKPTYRPALRYLYPLYRSQNKLTSSQKVLSQMQVLEPGFQPTMLAGDSYPSATLRKTRLVEHI</sequence>
<proteinExistence type="predicted"/>
<dbReference type="GO" id="GO:0003677">
    <property type="term" value="F:DNA binding"/>
    <property type="evidence" value="ECO:0007669"/>
    <property type="project" value="UniProtKB-KW"/>
</dbReference>
<dbReference type="InterPro" id="IPR051677">
    <property type="entry name" value="AfsR-DnrI-RedD_regulator"/>
</dbReference>
<dbReference type="InterPro" id="IPR016032">
    <property type="entry name" value="Sig_transdc_resp-reg_C-effctor"/>
</dbReference>
<dbReference type="STRING" id="928856.SAMN04488049_10514"/>
<dbReference type="AlphaFoldDB" id="A0A0P1GJE0"/>
<keyword evidence="1" id="KW-0238">DNA-binding</keyword>
<dbReference type="SUPFAM" id="SSF46894">
    <property type="entry name" value="C-terminal effector domain of the bipartite response regulators"/>
    <property type="match status" value="1"/>
</dbReference>
<accession>A0A0P1GJE0</accession>
<evidence type="ECO:0000313" key="2">
    <source>
        <dbReference type="Proteomes" id="UP000052022"/>
    </source>
</evidence>
<dbReference type="Gene3D" id="1.10.10.10">
    <property type="entry name" value="Winged helix-like DNA-binding domain superfamily/Winged helix DNA-binding domain"/>
    <property type="match status" value="1"/>
</dbReference>
<dbReference type="Gene3D" id="1.25.40.10">
    <property type="entry name" value="Tetratricopeptide repeat domain"/>
    <property type="match status" value="1"/>
</dbReference>
<dbReference type="InterPro" id="IPR011990">
    <property type="entry name" value="TPR-like_helical_dom_sf"/>
</dbReference>
<organism evidence="1 2">
    <name type="scientific">Tritonibacter multivorans</name>
    <dbReference type="NCBI Taxonomy" id="928856"/>
    <lineage>
        <taxon>Bacteria</taxon>
        <taxon>Pseudomonadati</taxon>
        <taxon>Pseudomonadota</taxon>
        <taxon>Alphaproteobacteria</taxon>
        <taxon>Rhodobacterales</taxon>
        <taxon>Paracoccaceae</taxon>
        <taxon>Tritonibacter</taxon>
    </lineage>
</organism>
<gene>
    <name evidence="1" type="ORF">TRM7557_03670</name>
</gene>
<dbReference type="InterPro" id="IPR036388">
    <property type="entry name" value="WH-like_DNA-bd_sf"/>
</dbReference>
<protein>
    <submittedName>
        <fullName evidence="1">DNA-binding transcriptional activator of the SARP family protein</fullName>
    </submittedName>
</protein>